<feature type="transmembrane region" description="Helical" evidence="2">
    <location>
        <begin position="171"/>
        <end position="194"/>
    </location>
</feature>
<keyword evidence="5" id="KW-1185">Reference proteome</keyword>
<name>A0A9P1CXD9_9DINO</name>
<feature type="transmembrane region" description="Helical" evidence="2">
    <location>
        <begin position="615"/>
        <end position="633"/>
    </location>
</feature>
<keyword evidence="2" id="KW-1133">Transmembrane helix</keyword>
<protein>
    <submittedName>
        <fullName evidence="3">Uncharacterized protein</fullName>
    </submittedName>
</protein>
<feature type="compositionally biased region" description="Basic residues" evidence="1">
    <location>
        <begin position="354"/>
        <end position="369"/>
    </location>
</feature>
<feature type="region of interest" description="Disordered" evidence="1">
    <location>
        <begin position="336"/>
        <end position="396"/>
    </location>
</feature>
<keyword evidence="2" id="KW-0812">Transmembrane</keyword>
<feature type="compositionally biased region" description="Low complexity" evidence="1">
    <location>
        <begin position="340"/>
        <end position="353"/>
    </location>
</feature>
<evidence type="ECO:0000313" key="4">
    <source>
        <dbReference type="EMBL" id="CAL4786517.1"/>
    </source>
</evidence>
<accession>A0A9P1CXD9</accession>
<dbReference type="EMBL" id="CAMXCT030002594">
    <property type="protein sequence ID" value="CAL4786517.1"/>
    <property type="molecule type" value="Genomic_DNA"/>
</dbReference>
<feature type="transmembrane region" description="Helical" evidence="2">
    <location>
        <begin position="106"/>
        <end position="126"/>
    </location>
</feature>
<dbReference type="OrthoDB" id="445145at2759"/>
<evidence type="ECO:0000256" key="2">
    <source>
        <dbReference type="SAM" id="Phobius"/>
    </source>
</evidence>
<proteinExistence type="predicted"/>
<feature type="compositionally biased region" description="Basic and acidic residues" evidence="1">
    <location>
        <begin position="703"/>
        <end position="713"/>
    </location>
</feature>
<feature type="transmembrane region" description="Helical" evidence="2">
    <location>
        <begin position="522"/>
        <end position="543"/>
    </location>
</feature>
<feature type="transmembrane region" description="Helical" evidence="2">
    <location>
        <begin position="461"/>
        <end position="485"/>
    </location>
</feature>
<dbReference type="EMBL" id="CAMXCT010002594">
    <property type="protein sequence ID" value="CAI3999205.1"/>
    <property type="molecule type" value="Genomic_DNA"/>
</dbReference>
<organism evidence="3">
    <name type="scientific">Cladocopium goreaui</name>
    <dbReference type="NCBI Taxonomy" id="2562237"/>
    <lineage>
        <taxon>Eukaryota</taxon>
        <taxon>Sar</taxon>
        <taxon>Alveolata</taxon>
        <taxon>Dinophyceae</taxon>
        <taxon>Suessiales</taxon>
        <taxon>Symbiodiniaceae</taxon>
        <taxon>Cladocopium</taxon>
    </lineage>
</organism>
<feature type="transmembrane region" description="Helical" evidence="2">
    <location>
        <begin position="549"/>
        <end position="573"/>
    </location>
</feature>
<feature type="transmembrane region" description="Helical" evidence="2">
    <location>
        <begin position="79"/>
        <end position="100"/>
    </location>
</feature>
<dbReference type="EMBL" id="CAMXCT020002594">
    <property type="protein sequence ID" value="CAL1152580.1"/>
    <property type="molecule type" value="Genomic_DNA"/>
</dbReference>
<feature type="transmembrane region" description="Helical" evidence="2">
    <location>
        <begin position="47"/>
        <end position="67"/>
    </location>
</feature>
<feature type="compositionally biased region" description="Basic and acidic residues" evidence="1">
    <location>
        <begin position="255"/>
        <end position="279"/>
    </location>
</feature>
<comment type="caution">
    <text evidence="3">The sequence shown here is derived from an EMBL/GenBank/DDBJ whole genome shotgun (WGS) entry which is preliminary data.</text>
</comment>
<feature type="region of interest" description="Disordered" evidence="1">
    <location>
        <begin position="656"/>
        <end position="713"/>
    </location>
</feature>
<evidence type="ECO:0000256" key="1">
    <source>
        <dbReference type="SAM" id="MobiDB-lite"/>
    </source>
</evidence>
<feature type="transmembrane region" description="Helical" evidence="2">
    <location>
        <begin position="12"/>
        <end position="35"/>
    </location>
</feature>
<feature type="compositionally biased region" description="Basic and acidic residues" evidence="1">
    <location>
        <begin position="212"/>
        <end position="228"/>
    </location>
</feature>
<evidence type="ECO:0000313" key="3">
    <source>
        <dbReference type="EMBL" id="CAI3999205.1"/>
    </source>
</evidence>
<feature type="transmembrane region" description="Helical" evidence="2">
    <location>
        <begin position="585"/>
        <end position="603"/>
    </location>
</feature>
<dbReference type="AlphaFoldDB" id="A0A9P1CXD9"/>
<sequence length="713" mass="80188">MPERDVEKPFLLFMFFISASFTYGALLVFPLYQALAASKGQEEVDSAQGGIILMVAKYLSILTHNLLSRCWKSLRGLQLQVSCYLIFSAVCLCVAASPVVPEAGTLIAVSSLYFTNSNVIAGPLWPVPSEERSKIRMLFYYACCPAGCLWTALASMCLAREEYHSNWGLRTAVIVLPLLVTLLSWLMLPAEGFWTAERMRQKQLEKEEEMAEEQRQLEEKKRQKEQKKQQKRPKIEEDDFGEEKKTEPAEAAQNKVEKTEYHAEAKSKDAKDDAKDSIETKPSLGVVYEAPPRPPEVESPKSPQSGKASPAPPDVGNLSPLTGLFKQTARMSVLPPPLEGLPALPRLSAAARASQRRTRRHSQSRRSSRQSRQSRLSASSRESRPTRRRSTMEQVKETFKDRKTVITRMSFYTPLNPVLQRELGSISADRASVFPGVFEGFDELIEEGPAHNPWRNCRFRVLVGTQCASLYCVTFWGYSVFPMLISEQGPSLELISFLYSLEGAAQVLCTVLIMPFLDTRMFLKYFSTAFLLLLSAPITVCLLGKIHWFFYLLCLLMVDVLLCVCNALLSVVVLRSLPWDQIMTFYNIACTLGGVLSGTSFVQMPLKAMVGSWELASVIGHGIPFLLLLLLYVTHIQTMRELWDLLREPVRRTELGDWDPEDLEDDELEENLEEGPERRPSVSEEGEGQDGWREPPSLLTADNADKAKGDALE</sequence>
<feature type="transmembrane region" description="Helical" evidence="2">
    <location>
        <begin position="497"/>
        <end position="517"/>
    </location>
</feature>
<dbReference type="SUPFAM" id="SSF103473">
    <property type="entry name" value="MFS general substrate transporter"/>
    <property type="match status" value="1"/>
</dbReference>
<feature type="compositionally biased region" description="Basic and acidic residues" evidence="1">
    <location>
        <begin position="381"/>
        <end position="396"/>
    </location>
</feature>
<keyword evidence="2" id="KW-0472">Membrane</keyword>
<feature type="region of interest" description="Disordered" evidence="1">
    <location>
        <begin position="205"/>
        <end position="321"/>
    </location>
</feature>
<feature type="compositionally biased region" description="Low complexity" evidence="1">
    <location>
        <begin position="370"/>
        <end position="380"/>
    </location>
</feature>
<reference evidence="4 5" key="2">
    <citation type="submission" date="2024-05" db="EMBL/GenBank/DDBJ databases">
        <authorList>
            <person name="Chen Y."/>
            <person name="Shah S."/>
            <person name="Dougan E. K."/>
            <person name="Thang M."/>
            <person name="Chan C."/>
        </authorList>
    </citation>
    <scope>NUCLEOTIDE SEQUENCE [LARGE SCALE GENOMIC DNA]</scope>
</reference>
<evidence type="ECO:0000313" key="5">
    <source>
        <dbReference type="Proteomes" id="UP001152797"/>
    </source>
</evidence>
<gene>
    <name evidence="3" type="ORF">C1SCF055_LOCUS25431</name>
</gene>
<reference evidence="3" key="1">
    <citation type="submission" date="2022-10" db="EMBL/GenBank/DDBJ databases">
        <authorList>
            <person name="Chen Y."/>
            <person name="Dougan E. K."/>
            <person name="Chan C."/>
            <person name="Rhodes N."/>
            <person name="Thang M."/>
        </authorList>
    </citation>
    <scope>NUCLEOTIDE SEQUENCE</scope>
</reference>
<feature type="compositionally biased region" description="Acidic residues" evidence="1">
    <location>
        <begin position="656"/>
        <end position="674"/>
    </location>
</feature>
<feature type="transmembrane region" description="Helical" evidence="2">
    <location>
        <begin position="138"/>
        <end position="159"/>
    </location>
</feature>
<dbReference type="InterPro" id="IPR036259">
    <property type="entry name" value="MFS_trans_sf"/>
</dbReference>
<dbReference type="Proteomes" id="UP001152797">
    <property type="component" value="Unassembled WGS sequence"/>
</dbReference>